<gene>
    <name evidence="2" type="primary">Dana\GF15502</name>
    <name evidence="2" type="synonym">dana_GLEANR_16268</name>
    <name evidence="2" type="ORF">GF15502</name>
</gene>
<keyword evidence="1" id="KW-0732">Signal</keyword>
<dbReference type="KEGG" id="dan:6498310"/>
<evidence type="ECO:0000256" key="1">
    <source>
        <dbReference type="SAM" id="SignalP"/>
    </source>
</evidence>
<reference evidence="2 3" key="1">
    <citation type="journal article" date="2007" name="Nature">
        <title>Evolution of genes and genomes on the Drosophila phylogeny.</title>
        <authorList>
            <consortium name="Drosophila 12 Genomes Consortium"/>
            <person name="Clark A.G."/>
            <person name="Eisen M.B."/>
            <person name="Smith D.R."/>
            <person name="Bergman C.M."/>
            <person name="Oliver B."/>
            <person name="Markow T.A."/>
            <person name="Kaufman T.C."/>
            <person name="Kellis M."/>
            <person name="Gelbart W."/>
            <person name="Iyer V.N."/>
            <person name="Pollard D.A."/>
            <person name="Sackton T.B."/>
            <person name="Larracuente A.M."/>
            <person name="Singh N.D."/>
            <person name="Abad J.P."/>
            <person name="Abt D.N."/>
            <person name="Adryan B."/>
            <person name="Aguade M."/>
            <person name="Akashi H."/>
            <person name="Anderson W.W."/>
            <person name="Aquadro C.F."/>
            <person name="Ardell D.H."/>
            <person name="Arguello R."/>
            <person name="Artieri C.G."/>
            <person name="Barbash D.A."/>
            <person name="Barker D."/>
            <person name="Barsanti P."/>
            <person name="Batterham P."/>
            <person name="Batzoglou S."/>
            <person name="Begun D."/>
            <person name="Bhutkar A."/>
            <person name="Blanco E."/>
            <person name="Bosak S.A."/>
            <person name="Bradley R.K."/>
            <person name="Brand A.D."/>
            <person name="Brent M.R."/>
            <person name="Brooks A.N."/>
            <person name="Brown R.H."/>
            <person name="Butlin R.K."/>
            <person name="Caggese C."/>
            <person name="Calvi B.R."/>
            <person name="Bernardo de Carvalho A."/>
            <person name="Caspi A."/>
            <person name="Castrezana S."/>
            <person name="Celniker S.E."/>
            <person name="Chang J.L."/>
            <person name="Chapple C."/>
            <person name="Chatterji S."/>
            <person name="Chinwalla A."/>
            <person name="Civetta A."/>
            <person name="Clifton S.W."/>
            <person name="Comeron J.M."/>
            <person name="Costello J.C."/>
            <person name="Coyne J.A."/>
            <person name="Daub J."/>
            <person name="David R.G."/>
            <person name="Delcher A.L."/>
            <person name="Delehaunty K."/>
            <person name="Do C.B."/>
            <person name="Ebling H."/>
            <person name="Edwards K."/>
            <person name="Eickbush T."/>
            <person name="Evans J.D."/>
            <person name="Filipski A."/>
            <person name="Findeiss S."/>
            <person name="Freyhult E."/>
            <person name="Fulton L."/>
            <person name="Fulton R."/>
            <person name="Garcia A.C."/>
            <person name="Gardiner A."/>
            <person name="Garfield D.A."/>
            <person name="Garvin B.E."/>
            <person name="Gibson G."/>
            <person name="Gilbert D."/>
            <person name="Gnerre S."/>
            <person name="Godfrey J."/>
            <person name="Good R."/>
            <person name="Gotea V."/>
            <person name="Gravely B."/>
            <person name="Greenberg A.J."/>
            <person name="Griffiths-Jones S."/>
            <person name="Gross S."/>
            <person name="Guigo R."/>
            <person name="Gustafson E.A."/>
            <person name="Haerty W."/>
            <person name="Hahn M.W."/>
            <person name="Halligan D.L."/>
            <person name="Halpern A.L."/>
            <person name="Halter G.M."/>
            <person name="Han M.V."/>
            <person name="Heger A."/>
            <person name="Hillier L."/>
            <person name="Hinrichs A.S."/>
            <person name="Holmes I."/>
            <person name="Hoskins R.A."/>
            <person name="Hubisz M.J."/>
            <person name="Hultmark D."/>
            <person name="Huntley M.A."/>
            <person name="Jaffe D.B."/>
            <person name="Jagadeeshan S."/>
            <person name="Jeck W.R."/>
            <person name="Johnson J."/>
            <person name="Jones C.D."/>
            <person name="Jordan W.C."/>
            <person name="Karpen G.H."/>
            <person name="Kataoka E."/>
            <person name="Keightley P.D."/>
            <person name="Kheradpour P."/>
            <person name="Kirkness E.F."/>
            <person name="Koerich L.B."/>
            <person name="Kristiansen K."/>
            <person name="Kudrna D."/>
            <person name="Kulathinal R.J."/>
            <person name="Kumar S."/>
            <person name="Kwok R."/>
            <person name="Lander E."/>
            <person name="Langley C.H."/>
            <person name="Lapoint R."/>
            <person name="Lazzaro B.P."/>
            <person name="Lee S.J."/>
            <person name="Levesque L."/>
            <person name="Li R."/>
            <person name="Lin C.F."/>
            <person name="Lin M.F."/>
            <person name="Lindblad-Toh K."/>
            <person name="Llopart A."/>
            <person name="Long M."/>
            <person name="Low L."/>
            <person name="Lozovsky E."/>
            <person name="Lu J."/>
            <person name="Luo M."/>
            <person name="Machado C.A."/>
            <person name="Makalowski W."/>
            <person name="Marzo M."/>
            <person name="Matsuda M."/>
            <person name="Matzkin L."/>
            <person name="McAllister B."/>
            <person name="McBride C.S."/>
            <person name="McKernan B."/>
            <person name="McKernan K."/>
            <person name="Mendez-Lago M."/>
            <person name="Minx P."/>
            <person name="Mollenhauer M.U."/>
            <person name="Montooth K."/>
            <person name="Mount S.M."/>
            <person name="Mu X."/>
            <person name="Myers E."/>
            <person name="Negre B."/>
            <person name="Newfeld S."/>
            <person name="Nielsen R."/>
            <person name="Noor M.A."/>
            <person name="O'Grady P."/>
            <person name="Pachter L."/>
            <person name="Papaceit M."/>
            <person name="Parisi M.J."/>
            <person name="Parisi M."/>
            <person name="Parts L."/>
            <person name="Pedersen J.S."/>
            <person name="Pesole G."/>
            <person name="Phillippy A.M."/>
            <person name="Ponting C.P."/>
            <person name="Pop M."/>
            <person name="Porcelli D."/>
            <person name="Powell J.R."/>
            <person name="Prohaska S."/>
            <person name="Pruitt K."/>
            <person name="Puig M."/>
            <person name="Quesneville H."/>
            <person name="Ram K.R."/>
            <person name="Rand D."/>
            <person name="Rasmussen M.D."/>
            <person name="Reed L.K."/>
            <person name="Reenan R."/>
            <person name="Reily A."/>
            <person name="Remington K.A."/>
            <person name="Rieger T.T."/>
            <person name="Ritchie M.G."/>
            <person name="Robin C."/>
            <person name="Rogers Y.H."/>
            <person name="Rohde C."/>
            <person name="Rozas J."/>
            <person name="Rubenfield M.J."/>
            <person name="Ruiz A."/>
            <person name="Russo S."/>
            <person name="Salzberg S.L."/>
            <person name="Sanchez-Gracia A."/>
            <person name="Saranga D.J."/>
            <person name="Sato H."/>
            <person name="Schaeffer S.W."/>
            <person name="Schatz M.C."/>
            <person name="Schlenke T."/>
            <person name="Schwartz R."/>
            <person name="Segarra C."/>
            <person name="Singh R.S."/>
            <person name="Sirot L."/>
            <person name="Sirota M."/>
            <person name="Sisneros N.B."/>
            <person name="Smith C.D."/>
            <person name="Smith T.F."/>
            <person name="Spieth J."/>
            <person name="Stage D.E."/>
            <person name="Stark A."/>
            <person name="Stephan W."/>
            <person name="Strausberg R.L."/>
            <person name="Strempel S."/>
            <person name="Sturgill D."/>
            <person name="Sutton G."/>
            <person name="Sutton G.G."/>
            <person name="Tao W."/>
            <person name="Teichmann S."/>
            <person name="Tobari Y.N."/>
            <person name="Tomimura Y."/>
            <person name="Tsolas J.M."/>
            <person name="Valente V.L."/>
            <person name="Venter E."/>
            <person name="Venter J.C."/>
            <person name="Vicario S."/>
            <person name="Vieira F.G."/>
            <person name="Vilella A.J."/>
            <person name="Villasante A."/>
            <person name="Walenz B."/>
            <person name="Wang J."/>
            <person name="Wasserman M."/>
            <person name="Watts T."/>
            <person name="Wilson D."/>
            <person name="Wilson R.K."/>
            <person name="Wing R.A."/>
            <person name="Wolfner M.F."/>
            <person name="Wong A."/>
            <person name="Wong G.K."/>
            <person name="Wu C.I."/>
            <person name="Wu G."/>
            <person name="Yamamoto D."/>
            <person name="Yang H.P."/>
            <person name="Yang S.P."/>
            <person name="Yorke J.A."/>
            <person name="Yoshida K."/>
            <person name="Zdobnov E."/>
            <person name="Zhang P."/>
            <person name="Zhang Y."/>
            <person name="Zimin A.V."/>
            <person name="Baldwin J."/>
            <person name="Abdouelleil A."/>
            <person name="Abdulkadir J."/>
            <person name="Abebe A."/>
            <person name="Abera B."/>
            <person name="Abreu J."/>
            <person name="Acer S.C."/>
            <person name="Aftuck L."/>
            <person name="Alexander A."/>
            <person name="An P."/>
            <person name="Anderson E."/>
            <person name="Anderson S."/>
            <person name="Arachi H."/>
            <person name="Azer M."/>
            <person name="Bachantsang P."/>
            <person name="Barry A."/>
            <person name="Bayul T."/>
            <person name="Berlin A."/>
            <person name="Bessette D."/>
            <person name="Bloom T."/>
            <person name="Blye J."/>
            <person name="Boguslavskiy L."/>
            <person name="Bonnet C."/>
            <person name="Boukhgalter B."/>
            <person name="Bourzgui I."/>
            <person name="Brown A."/>
            <person name="Cahill P."/>
            <person name="Channer S."/>
            <person name="Cheshatsang Y."/>
            <person name="Chuda L."/>
            <person name="Citroen M."/>
            <person name="Collymore A."/>
            <person name="Cooke P."/>
            <person name="Costello M."/>
            <person name="D'Aco K."/>
            <person name="Daza R."/>
            <person name="De Haan G."/>
            <person name="DeGray S."/>
            <person name="DeMaso C."/>
            <person name="Dhargay N."/>
            <person name="Dooley K."/>
            <person name="Dooley E."/>
            <person name="Doricent M."/>
            <person name="Dorje P."/>
            <person name="Dorjee K."/>
            <person name="Dupes A."/>
            <person name="Elong R."/>
            <person name="Falk J."/>
            <person name="Farina A."/>
            <person name="Faro S."/>
            <person name="Ferguson D."/>
            <person name="Fisher S."/>
            <person name="Foley C.D."/>
            <person name="Franke A."/>
            <person name="Friedrich D."/>
            <person name="Gadbois L."/>
            <person name="Gearin G."/>
            <person name="Gearin C.R."/>
            <person name="Giannoukos G."/>
            <person name="Goode T."/>
            <person name="Graham J."/>
            <person name="Grandbois E."/>
            <person name="Grewal S."/>
            <person name="Gyaltsen K."/>
            <person name="Hafez N."/>
            <person name="Hagos B."/>
            <person name="Hall J."/>
            <person name="Henson C."/>
            <person name="Hollinger A."/>
            <person name="Honan T."/>
            <person name="Huard M.D."/>
            <person name="Hughes L."/>
            <person name="Hurhula B."/>
            <person name="Husby M.E."/>
            <person name="Kamat A."/>
            <person name="Kanga B."/>
            <person name="Kashin S."/>
            <person name="Khazanovich D."/>
            <person name="Kisner P."/>
            <person name="Lance K."/>
            <person name="Lara M."/>
            <person name="Lee W."/>
            <person name="Lennon N."/>
            <person name="Letendre F."/>
            <person name="LeVine R."/>
            <person name="Lipovsky A."/>
            <person name="Liu X."/>
            <person name="Liu J."/>
            <person name="Liu S."/>
            <person name="Lokyitsang T."/>
            <person name="Lokyitsang Y."/>
            <person name="Lubonja R."/>
            <person name="Lui A."/>
            <person name="MacDonald P."/>
            <person name="Magnisalis V."/>
            <person name="Maru K."/>
            <person name="Matthews C."/>
            <person name="McCusker W."/>
            <person name="McDonough S."/>
            <person name="Mehta T."/>
            <person name="Meldrim J."/>
            <person name="Meneus L."/>
            <person name="Mihai O."/>
            <person name="Mihalev A."/>
            <person name="Mihova T."/>
            <person name="Mittelman R."/>
            <person name="Mlenga V."/>
            <person name="Montmayeur A."/>
            <person name="Mulrain L."/>
            <person name="Navidi A."/>
            <person name="Naylor J."/>
            <person name="Negash T."/>
            <person name="Nguyen T."/>
            <person name="Nguyen N."/>
            <person name="Nicol R."/>
            <person name="Norbu C."/>
            <person name="Norbu N."/>
            <person name="Novod N."/>
            <person name="O'Neill B."/>
            <person name="Osman S."/>
            <person name="Markiewicz E."/>
            <person name="Oyono O.L."/>
            <person name="Patti C."/>
            <person name="Phunkhang P."/>
            <person name="Pierre F."/>
            <person name="Priest M."/>
            <person name="Raghuraman S."/>
            <person name="Rege F."/>
            <person name="Reyes R."/>
            <person name="Rise C."/>
            <person name="Rogov P."/>
            <person name="Ross K."/>
            <person name="Ryan E."/>
            <person name="Settipalli S."/>
            <person name="Shea T."/>
            <person name="Sherpa N."/>
            <person name="Shi L."/>
            <person name="Shih D."/>
            <person name="Sparrow T."/>
            <person name="Spaulding J."/>
            <person name="Stalker J."/>
            <person name="Stange-Thomann N."/>
            <person name="Stavropoulos S."/>
            <person name="Stone C."/>
            <person name="Strader C."/>
            <person name="Tesfaye S."/>
            <person name="Thomson T."/>
            <person name="Thoulutsang Y."/>
            <person name="Thoulutsang D."/>
            <person name="Topham K."/>
            <person name="Topping I."/>
            <person name="Tsamla T."/>
            <person name="Vassiliev H."/>
            <person name="Vo A."/>
            <person name="Wangchuk T."/>
            <person name="Wangdi T."/>
            <person name="Weiand M."/>
            <person name="Wilkinson J."/>
            <person name="Wilson A."/>
            <person name="Yadav S."/>
            <person name="Young G."/>
            <person name="Yu Q."/>
            <person name="Zembek L."/>
            <person name="Zhong D."/>
            <person name="Zimmer A."/>
            <person name="Zwirko Z."/>
            <person name="Jaffe D.B."/>
            <person name="Alvarez P."/>
            <person name="Brockman W."/>
            <person name="Butler J."/>
            <person name="Chin C."/>
            <person name="Gnerre S."/>
            <person name="Grabherr M."/>
            <person name="Kleber M."/>
            <person name="Mauceli E."/>
            <person name="MacCallum I."/>
        </authorList>
    </citation>
    <scope>NUCLEOTIDE SEQUENCE [LARGE SCALE GENOMIC DNA]</scope>
    <source>
        <strain evidence="3">Tucson 14024-0371.13</strain>
    </source>
</reference>
<dbReference type="InParanoid" id="B3MLI2"/>
<proteinExistence type="predicted"/>
<dbReference type="HOGENOM" id="CLU_1058708_0_0_1"/>
<organism evidence="2 3">
    <name type="scientific">Drosophila ananassae</name>
    <name type="common">Fruit fly</name>
    <dbReference type="NCBI Taxonomy" id="7217"/>
    <lineage>
        <taxon>Eukaryota</taxon>
        <taxon>Metazoa</taxon>
        <taxon>Ecdysozoa</taxon>
        <taxon>Arthropoda</taxon>
        <taxon>Hexapoda</taxon>
        <taxon>Insecta</taxon>
        <taxon>Pterygota</taxon>
        <taxon>Neoptera</taxon>
        <taxon>Endopterygota</taxon>
        <taxon>Diptera</taxon>
        <taxon>Brachycera</taxon>
        <taxon>Muscomorpha</taxon>
        <taxon>Ephydroidea</taxon>
        <taxon>Drosophilidae</taxon>
        <taxon>Drosophila</taxon>
        <taxon>Sophophora</taxon>
    </lineage>
</organism>
<name>B3MLI2_DROAN</name>
<keyword evidence="3" id="KW-1185">Reference proteome</keyword>
<dbReference type="Proteomes" id="UP000007801">
    <property type="component" value="Unassembled WGS sequence"/>
</dbReference>
<dbReference type="AlphaFoldDB" id="B3MLI2"/>
<protein>
    <recommendedName>
        <fullName evidence="4">Protein TsetseEP domain-containing protein</fullName>
    </recommendedName>
</protein>
<feature type="chain" id="PRO_5006454819" description="Protein TsetseEP domain-containing protein" evidence="1">
    <location>
        <begin position="19"/>
        <end position="195"/>
    </location>
</feature>
<sequence length="195" mass="22032">MRALFLIVGLVLMTSASAYPGSYRNLICNFLNDVATFQRDAYSAAIHSTKSVVTEMINDLSTCEGLQPQMRILKDYLDRGKSISSRSSIEDQQEFLAAFPTNFNLTSKSLESCMHAPPMLGRTILGFVSSAFCEFPELEKRIIKGGNHLKEELDEDMLAQETQLFQLLDNFEKETDRVKRNNLADQISKMENDCL</sequence>
<evidence type="ECO:0000313" key="3">
    <source>
        <dbReference type="Proteomes" id="UP000007801"/>
    </source>
</evidence>
<evidence type="ECO:0000313" key="2">
    <source>
        <dbReference type="EMBL" id="EDV31731.2"/>
    </source>
</evidence>
<accession>B3MLI2</accession>
<feature type="signal peptide" evidence="1">
    <location>
        <begin position="1"/>
        <end position="18"/>
    </location>
</feature>
<dbReference type="EMBL" id="CH902620">
    <property type="protein sequence ID" value="EDV31731.2"/>
    <property type="molecule type" value="Genomic_DNA"/>
</dbReference>
<evidence type="ECO:0008006" key="4">
    <source>
        <dbReference type="Google" id="ProtNLM"/>
    </source>
</evidence>
<dbReference type="OrthoDB" id="7841631at2759"/>